<reference evidence="1" key="1">
    <citation type="submission" date="2018-12" db="EMBL/GenBank/DDBJ databases">
        <title>Draft genome sequence of Flaovobacterium columnare ARS1 isolated from channel catfish in Alabama.</title>
        <authorList>
            <person name="Cai W."/>
            <person name="Arias C."/>
        </authorList>
    </citation>
    <scope>NUCLEOTIDE SEQUENCE [LARGE SCALE GENOMIC DNA]</scope>
    <source>
        <strain evidence="1">ARS1</strain>
    </source>
</reference>
<comment type="caution">
    <text evidence="1">The sequence shown here is derived from an EMBL/GenBank/DDBJ whole genome shotgun (WGS) entry which is preliminary data.</text>
</comment>
<name>A0A437U8D9_9FLAO</name>
<keyword evidence="2" id="KW-1185">Reference proteome</keyword>
<dbReference type="AlphaFoldDB" id="A0A437U8D9"/>
<evidence type="ECO:0000313" key="2">
    <source>
        <dbReference type="Proteomes" id="UP000288951"/>
    </source>
</evidence>
<organism evidence="1 2">
    <name type="scientific">Flavobacterium columnare</name>
    <dbReference type="NCBI Taxonomy" id="996"/>
    <lineage>
        <taxon>Bacteria</taxon>
        <taxon>Pseudomonadati</taxon>
        <taxon>Bacteroidota</taxon>
        <taxon>Flavobacteriia</taxon>
        <taxon>Flavobacteriales</taxon>
        <taxon>Flavobacteriaceae</taxon>
        <taxon>Flavobacterium</taxon>
    </lineage>
</organism>
<evidence type="ECO:0000313" key="1">
    <source>
        <dbReference type="EMBL" id="RVU89883.1"/>
    </source>
</evidence>
<sequence>MQKIDINYKFLVFLYAYLRQIDLSLDRSRWDSWSNLKEYYKTQINISEVVDQLLKISKLKLDIPTISFFVEEPSLLKRVKDFFLSLIIKKHYISDVEVLYCCQLLNKFKDLLNNNFSSYPLEAEKLRVDISKFNSYVLAPKMAKVDLDNTMRVEHFMQNENLAVIKIYVFAMDALSQPLGSPSIR</sequence>
<proteinExistence type="predicted"/>
<dbReference type="OrthoDB" id="657665at2"/>
<gene>
    <name evidence="1" type="ORF">EH230_14070</name>
</gene>
<protein>
    <submittedName>
        <fullName evidence="1">Uncharacterized protein</fullName>
    </submittedName>
</protein>
<dbReference type="EMBL" id="RQSM01000004">
    <property type="protein sequence ID" value="RVU89883.1"/>
    <property type="molecule type" value="Genomic_DNA"/>
</dbReference>
<accession>A0A437U8D9</accession>
<dbReference type="RefSeq" id="WP_127823870.1">
    <property type="nucleotide sequence ID" value="NZ_RQSM01000004.1"/>
</dbReference>
<dbReference type="Proteomes" id="UP000288951">
    <property type="component" value="Unassembled WGS sequence"/>
</dbReference>